<feature type="transmembrane region" description="Helical" evidence="22">
    <location>
        <begin position="85"/>
        <end position="104"/>
    </location>
</feature>
<evidence type="ECO:0000256" key="21">
    <source>
        <dbReference type="ARBA" id="ARBA00047850"/>
    </source>
</evidence>
<evidence type="ECO:0000256" key="20">
    <source>
        <dbReference type="ARBA" id="ARBA00047769"/>
    </source>
</evidence>
<feature type="transmembrane region" description="Helical" evidence="22">
    <location>
        <begin position="211"/>
        <end position="231"/>
    </location>
</feature>
<evidence type="ECO:0000256" key="6">
    <source>
        <dbReference type="ARBA" id="ARBA00022475"/>
    </source>
</evidence>
<evidence type="ECO:0000256" key="12">
    <source>
        <dbReference type="ARBA" id="ARBA00022989"/>
    </source>
</evidence>
<dbReference type="Gene3D" id="1.20.1250.20">
    <property type="entry name" value="MFS general substrate transporter like domains"/>
    <property type="match status" value="1"/>
</dbReference>
<keyword evidence="8 22" id="KW-0812">Transmembrane</keyword>
<keyword evidence="12 22" id="KW-1133">Transmembrane helix</keyword>
<feature type="transmembrane region" description="Helical" evidence="22">
    <location>
        <begin position="438"/>
        <end position="457"/>
    </location>
</feature>
<dbReference type="PANTHER" id="PTHR23507">
    <property type="entry name" value="ZGC:174356"/>
    <property type="match status" value="1"/>
</dbReference>
<evidence type="ECO:0000256" key="10">
    <source>
        <dbReference type="ARBA" id="ARBA00022847"/>
    </source>
</evidence>
<evidence type="ECO:0000256" key="11">
    <source>
        <dbReference type="ARBA" id="ARBA00022954"/>
    </source>
</evidence>
<organism evidence="23 24">
    <name type="scientific">Magallana gigas</name>
    <name type="common">Pacific oyster</name>
    <name type="synonym">Crassostrea gigas</name>
    <dbReference type="NCBI Taxonomy" id="29159"/>
    <lineage>
        <taxon>Eukaryota</taxon>
        <taxon>Metazoa</taxon>
        <taxon>Spiralia</taxon>
        <taxon>Lophotrochozoa</taxon>
        <taxon>Mollusca</taxon>
        <taxon>Bivalvia</taxon>
        <taxon>Autobranchia</taxon>
        <taxon>Pteriomorphia</taxon>
        <taxon>Ostreida</taxon>
        <taxon>Ostreoidea</taxon>
        <taxon>Ostreidae</taxon>
        <taxon>Magallana</taxon>
    </lineage>
</organism>
<evidence type="ECO:0000256" key="3">
    <source>
        <dbReference type="ARBA" id="ARBA00004496"/>
    </source>
</evidence>
<keyword evidence="9" id="KW-0967">Endosome</keyword>
<comment type="catalytic activity">
    <reaction evidence="17">
        <text>folate(in) + H(+)(in) = folate(out) + H(+)(out)</text>
        <dbReference type="Rhea" id="RHEA:70159"/>
        <dbReference type="ChEBI" id="CHEBI:15378"/>
        <dbReference type="ChEBI" id="CHEBI:62501"/>
    </reaction>
</comment>
<evidence type="ECO:0000256" key="7">
    <source>
        <dbReference type="ARBA" id="ARBA00022490"/>
    </source>
</evidence>
<evidence type="ECO:0000256" key="2">
    <source>
        <dbReference type="ARBA" id="ARBA00004424"/>
    </source>
</evidence>
<keyword evidence="15" id="KW-0325">Glycoprotein</keyword>
<keyword evidence="11" id="KW-0290">Folate-binding</keyword>
<evidence type="ECO:0000256" key="13">
    <source>
        <dbReference type="ARBA" id="ARBA00023136"/>
    </source>
</evidence>
<evidence type="ECO:0000256" key="16">
    <source>
        <dbReference type="ARBA" id="ARBA00036193"/>
    </source>
</evidence>
<feature type="transmembrane region" description="Helical" evidence="22">
    <location>
        <begin position="116"/>
        <end position="136"/>
    </location>
</feature>
<dbReference type="EnsemblMetazoa" id="G10618.1">
    <property type="protein sequence ID" value="G10618.1:cds"/>
    <property type="gene ID" value="G10618"/>
</dbReference>
<comment type="subcellular location">
    <subcellularLocation>
        <location evidence="2">Apical cell membrane</location>
        <topology evidence="2">Multi-pass membrane protein</topology>
    </subcellularLocation>
    <subcellularLocation>
        <location evidence="4">Basolateral cell membrane</location>
        <topology evidence="4">Multi-pass membrane protein</topology>
    </subcellularLocation>
    <subcellularLocation>
        <location evidence="3">Cytoplasm</location>
    </subcellularLocation>
    <subcellularLocation>
        <location evidence="1">Endosome membrane</location>
        <topology evidence="1">Multi-pass membrane protein</topology>
    </subcellularLocation>
</comment>
<evidence type="ECO:0000256" key="14">
    <source>
        <dbReference type="ARBA" id="ARBA00023157"/>
    </source>
</evidence>
<evidence type="ECO:0000256" key="19">
    <source>
        <dbReference type="ARBA" id="ARBA00042514"/>
    </source>
</evidence>
<sequence length="473" mass="52398">MKRQDEIRESYIRVFIPVCASIFFIFESDVHCVYTAYEYGHKTFQKQLFPNISNASSSEESLCETNTSSQAYKDEQVVQQVVARWGVYINLAQGVPLVFSSLLFSSLSDSMGRKPLLFIVAIGFFTKQLLMTLAMVMEWNIYLFPFFTLIEGASGSWITENAIAYAVVADITNAGKHRSFLMTLLSLVSGTGFSVGTFVSGYIVTEIGYEYSMAVSCGSAGLAIMTICFIPETVSKTQRRKSNFSSIGNLKDMIQFYTKDDPSSPNSTRFRYLTAILAFYFAMGAKFGAFAFEVFYLLGPPFCFRPKEISIFETVKTSISKLVVILGMKPMQRCLMDELIALIGILSCTAMFVLFGVAQTETFLYIAVAVGCFVSCIPAILRAIMSKMTPQDKQGVLFVSTGVLFGSIAVAENICNLSSSVIGGAIYSETVALYRGTAYFVLTGYLVLSAFLLLAFIKNDKKNHNRKDYIAVE</sequence>
<proteinExistence type="predicted"/>
<evidence type="ECO:0000256" key="18">
    <source>
        <dbReference type="ARBA" id="ARBA00040650"/>
    </source>
</evidence>
<feature type="transmembrane region" description="Helical" evidence="22">
    <location>
        <begin position="272"/>
        <end position="297"/>
    </location>
</feature>
<keyword evidence="10" id="KW-0769">Symport</keyword>
<keyword evidence="7" id="KW-0963">Cytoplasm</keyword>
<accession>A0A8W8HR92</accession>
<comment type="catalytic activity">
    <reaction evidence="21">
        <text>methotrexate(in) + H(+)(in) = methotrexate(out) + H(+)(out)</text>
        <dbReference type="Rhea" id="RHEA:70163"/>
        <dbReference type="ChEBI" id="CHEBI:15378"/>
        <dbReference type="ChEBI" id="CHEBI:50681"/>
    </reaction>
</comment>
<evidence type="ECO:0000256" key="17">
    <source>
        <dbReference type="ARBA" id="ARBA00036250"/>
    </source>
</evidence>
<feature type="transmembrane region" description="Helical" evidence="22">
    <location>
        <begin position="339"/>
        <end position="357"/>
    </location>
</feature>
<evidence type="ECO:0000256" key="15">
    <source>
        <dbReference type="ARBA" id="ARBA00023180"/>
    </source>
</evidence>
<evidence type="ECO:0000256" key="5">
    <source>
        <dbReference type="ARBA" id="ARBA00022448"/>
    </source>
</evidence>
<dbReference type="GO" id="GO:0005542">
    <property type="term" value="F:folic acid binding"/>
    <property type="evidence" value="ECO:0007669"/>
    <property type="project" value="UniProtKB-KW"/>
</dbReference>
<dbReference type="InterPro" id="IPR011701">
    <property type="entry name" value="MFS"/>
</dbReference>
<name>A0A8W8HR92_MAGGI</name>
<evidence type="ECO:0000256" key="9">
    <source>
        <dbReference type="ARBA" id="ARBA00022753"/>
    </source>
</evidence>
<dbReference type="EnsemblMetazoa" id="G10618.2">
    <property type="protein sequence ID" value="G10618.2:cds"/>
    <property type="gene ID" value="G10618"/>
</dbReference>
<dbReference type="Proteomes" id="UP000005408">
    <property type="component" value="Unassembled WGS sequence"/>
</dbReference>
<protein>
    <recommendedName>
        <fullName evidence="18">Proton-coupled folate transporter</fullName>
    </recommendedName>
    <alternativeName>
        <fullName evidence="19">Solute carrier family 46 member 1</fullName>
    </alternativeName>
</protein>
<feature type="transmembrane region" description="Helical" evidence="22">
    <location>
        <begin position="396"/>
        <end position="426"/>
    </location>
</feature>
<evidence type="ECO:0000256" key="4">
    <source>
        <dbReference type="ARBA" id="ARBA00004554"/>
    </source>
</evidence>
<dbReference type="GO" id="GO:0016323">
    <property type="term" value="C:basolateral plasma membrane"/>
    <property type="evidence" value="ECO:0007669"/>
    <property type="project" value="UniProtKB-SubCell"/>
</dbReference>
<keyword evidence="6" id="KW-1003">Cell membrane</keyword>
<dbReference type="GO" id="GO:0010008">
    <property type="term" value="C:endosome membrane"/>
    <property type="evidence" value="ECO:0007669"/>
    <property type="project" value="UniProtKB-SubCell"/>
</dbReference>
<dbReference type="GO" id="GO:0015293">
    <property type="term" value="F:symporter activity"/>
    <property type="evidence" value="ECO:0007669"/>
    <property type="project" value="UniProtKB-KW"/>
</dbReference>
<dbReference type="AlphaFoldDB" id="A0A8W8HR92"/>
<dbReference type="SUPFAM" id="SSF103473">
    <property type="entry name" value="MFS general substrate transporter"/>
    <property type="match status" value="1"/>
</dbReference>
<dbReference type="InterPro" id="IPR036259">
    <property type="entry name" value="MFS_trans_sf"/>
</dbReference>
<feature type="transmembrane region" description="Helical" evidence="22">
    <location>
        <begin position="142"/>
        <end position="168"/>
    </location>
</feature>
<keyword evidence="5" id="KW-0813">Transport</keyword>
<evidence type="ECO:0000313" key="24">
    <source>
        <dbReference type="Proteomes" id="UP000005408"/>
    </source>
</evidence>
<evidence type="ECO:0000256" key="8">
    <source>
        <dbReference type="ARBA" id="ARBA00022692"/>
    </source>
</evidence>
<feature type="transmembrane region" description="Helical" evidence="22">
    <location>
        <begin position="12"/>
        <end position="37"/>
    </location>
</feature>
<keyword evidence="13 22" id="KW-0472">Membrane</keyword>
<dbReference type="Pfam" id="PF07690">
    <property type="entry name" value="MFS_1"/>
    <property type="match status" value="1"/>
</dbReference>
<feature type="transmembrane region" description="Helical" evidence="22">
    <location>
        <begin position="363"/>
        <end position="384"/>
    </location>
</feature>
<keyword evidence="24" id="KW-1185">Reference proteome</keyword>
<feature type="transmembrane region" description="Helical" evidence="22">
    <location>
        <begin position="180"/>
        <end position="205"/>
    </location>
</feature>
<dbReference type="PANTHER" id="PTHR23507:SF2">
    <property type="entry name" value="PROTON-COUPLED FOLATE TRANSPORTER"/>
    <property type="match status" value="1"/>
</dbReference>
<evidence type="ECO:0000313" key="23">
    <source>
        <dbReference type="EnsemblMetazoa" id="G10618.2:cds"/>
    </source>
</evidence>
<comment type="catalytic activity">
    <reaction evidence="20">
        <text>pemetrexed(in) + H(+)(in) = pemetrexed(out) + H(+)(out)</text>
        <dbReference type="Rhea" id="RHEA:70171"/>
        <dbReference type="ChEBI" id="CHEBI:15378"/>
        <dbReference type="ChEBI" id="CHEBI:63724"/>
    </reaction>
</comment>
<evidence type="ECO:0000256" key="1">
    <source>
        <dbReference type="ARBA" id="ARBA00004337"/>
    </source>
</evidence>
<evidence type="ECO:0000256" key="22">
    <source>
        <dbReference type="SAM" id="Phobius"/>
    </source>
</evidence>
<comment type="catalytic activity">
    <reaction evidence="16">
        <text>(6S)-5-methyl-5,6,7,8-tetrahydrofolate(in) + H(+)(in) = (6S)-5-methyl-5,6,7,8-tetrahydrofolate(out) + H(+)(out)</text>
        <dbReference type="Rhea" id="RHEA:70167"/>
        <dbReference type="ChEBI" id="CHEBI:15378"/>
        <dbReference type="ChEBI" id="CHEBI:18608"/>
    </reaction>
</comment>
<dbReference type="GO" id="GO:0016324">
    <property type="term" value="C:apical plasma membrane"/>
    <property type="evidence" value="ECO:0007669"/>
    <property type="project" value="UniProtKB-SubCell"/>
</dbReference>
<keyword evidence="14" id="KW-1015">Disulfide bond</keyword>
<reference evidence="23" key="1">
    <citation type="submission" date="2022-08" db="UniProtKB">
        <authorList>
            <consortium name="EnsemblMetazoa"/>
        </authorList>
    </citation>
    <scope>IDENTIFICATION</scope>
    <source>
        <strain evidence="23">05x7-T-G4-1.051#20</strain>
    </source>
</reference>